<dbReference type="AlphaFoldDB" id="A0A0G1KRQ6"/>
<evidence type="ECO:0000313" key="3">
    <source>
        <dbReference type="EMBL" id="KKT86248.1"/>
    </source>
</evidence>
<dbReference type="InterPro" id="IPR044153">
    <property type="entry name" value="PIN_Pae0151-like"/>
</dbReference>
<dbReference type="InterPro" id="IPR029060">
    <property type="entry name" value="PIN-like_dom_sf"/>
</dbReference>
<dbReference type="EMBL" id="LCJW01000014">
    <property type="protein sequence ID" value="KKT86248.1"/>
    <property type="molecule type" value="Genomic_DNA"/>
</dbReference>
<evidence type="ECO:0000259" key="2">
    <source>
        <dbReference type="Pfam" id="PF01850"/>
    </source>
</evidence>
<comment type="caution">
    <text evidence="3">The sequence shown here is derived from an EMBL/GenBank/DDBJ whole genome shotgun (WGS) entry which is preliminary data.</text>
</comment>
<evidence type="ECO:0000313" key="4">
    <source>
        <dbReference type="Proteomes" id="UP000034797"/>
    </source>
</evidence>
<accession>A0A0G1KRQ6</accession>
<name>A0A0G1KRQ6_9BACT</name>
<proteinExistence type="predicted"/>
<dbReference type="PANTHER" id="PTHR35901:SF1">
    <property type="entry name" value="EXONUCLEASE VAPC9"/>
    <property type="match status" value="1"/>
</dbReference>
<sequence>MTNLVIDTSILVKWLNKVGEEDLGLADDLLSRCMSREFEILVPELAKYECGNALLKGKKLDLVIGFKTLRLFYSLPIVFVTETEDLAVETFRIAKEWGMTYYDASFLALAQKYQAILVTQNVKHQKRPNEIEVLSVKEFGIRFYRPFVP</sequence>
<gene>
    <name evidence="3" type="ORF">UW84_C0014G0005</name>
</gene>
<evidence type="ECO:0000256" key="1">
    <source>
        <dbReference type="ARBA" id="ARBA00022842"/>
    </source>
</evidence>
<dbReference type="Pfam" id="PF01850">
    <property type="entry name" value="PIN"/>
    <property type="match status" value="1"/>
</dbReference>
<dbReference type="PANTHER" id="PTHR35901">
    <property type="entry name" value="RIBONUCLEASE VAPC3"/>
    <property type="match status" value="1"/>
</dbReference>
<dbReference type="InterPro" id="IPR051619">
    <property type="entry name" value="TypeII_TA_RNase_PINc/VapC"/>
</dbReference>
<dbReference type="InterPro" id="IPR002716">
    <property type="entry name" value="PIN_dom"/>
</dbReference>
<feature type="domain" description="PIN" evidence="2">
    <location>
        <begin position="5"/>
        <end position="125"/>
    </location>
</feature>
<organism evidence="3 4">
    <name type="scientific">Candidatus Collierbacteria bacterium GW2011_GWA2_44_99</name>
    <dbReference type="NCBI Taxonomy" id="1618380"/>
    <lineage>
        <taxon>Bacteria</taxon>
        <taxon>Candidatus Collieribacteriota</taxon>
    </lineage>
</organism>
<dbReference type="Gene3D" id="3.40.50.1010">
    <property type="entry name" value="5'-nuclease"/>
    <property type="match status" value="1"/>
</dbReference>
<keyword evidence="1" id="KW-0460">Magnesium</keyword>
<protein>
    <recommendedName>
        <fullName evidence="2">PIN domain-containing protein</fullName>
    </recommendedName>
</protein>
<dbReference type="CDD" id="cd09873">
    <property type="entry name" value="PIN_Pae0151-like"/>
    <property type="match status" value="1"/>
</dbReference>
<reference evidence="3 4" key="1">
    <citation type="journal article" date="2015" name="Nature">
        <title>rRNA introns, odd ribosomes, and small enigmatic genomes across a large radiation of phyla.</title>
        <authorList>
            <person name="Brown C.T."/>
            <person name="Hug L.A."/>
            <person name="Thomas B.C."/>
            <person name="Sharon I."/>
            <person name="Castelle C.J."/>
            <person name="Singh A."/>
            <person name="Wilkins M.J."/>
            <person name="Williams K.H."/>
            <person name="Banfield J.F."/>
        </authorList>
    </citation>
    <scope>NUCLEOTIDE SEQUENCE [LARGE SCALE GENOMIC DNA]</scope>
</reference>
<dbReference type="Proteomes" id="UP000034797">
    <property type="component" value="Unassembled WGS sequence"/>
</dbReference>
<dbReference type="SUPFAM" id="SSF88723">
    <property type="entry name" value="PIN domain-like"/>
    <property type="match status" value="1"/>
</dbReference>